<comment type="caution">
    <text evidence="1">The sequence shown here is derived from an EMBL/GenBank/DDBJ whole genome shotgun (WGS) entry which is preliminary data.</text>
</comment>
<dbReference type="EMBL" id="CATYWO010000001">
    <property type="protein sequence ID" value="CAJ0781785.1"/>
    <property type="molecule type" value="Genomic_DNA"/>
</dbReference>
<reference evidence="1 2" key="1">
    <citation type="submission" date="2023-07" db="EMBL/GenBank/DDBJ databases">
        <authorList>
            <person name="Peeters C."/>
        </authorList>
    </citation>
    <scope>NUCLEOTIDE SEQUENCE [LARGE SCALE GENOMIC DNA]</scope>
    <source>
        <strain evidence="1 2">LMG 7141</strain>
    </source>
</reference>
<evidence type="ECO:0000313" key="1">
    <source>
        <dbReference type="EMBL" id="CAJ0781785.1"/>
    </source>
</evidence>
<protein>
    <submittedName>
        <fullName evidence="1">Uncharacterized protein</fullName>
    </submittedName>
</protein>
<keyword evidence="2" id="KW-1185">Reference proteome</keyword>
<organism evidence="1 2">
    <name type="scientific">Ralstonia condita</name>
    <dbReference type="NCBI Taxonomy" id="3058600"/>
    <lineage>
        <taxon>Bacteria</taxon>
        <taxon>Pseudomonadati</taxon>
        <taxon>Pseudomonadota</taxon>
        <taxon>Betaproteobacteria</taxon>
        <taxon>Burkholderiales</taxon>
        <taxon>Burkholderiaceae</taxon>
        <taxon>Ralstonia</taxon>
    </lineage>
</organism>
<evidence type="ECO:0000313" key="2">
    <source>
        <dbReference type="Proteomes" id="UP001189616"/>
    </source>
</evidence>
<gene>
    <name evidence="1" type="ORF">LMG7141_01193</name>
</gene>
<name>A0ABN9IJ59_9RALS</name>
<dbReference type="Proteomes" id="UP001189616">
    <property type="component" value="Unassembled WGS sequence"/>
</dbReference>
<proteinExistence type="predicted"/>
<sequence>MAQREPKSVTRTVIKVTGRTGDKKGSLELTSGNVSYTRSNADSPVLTLTYLLLT</sequence>
<accession>A0ABN9IJ59</accession>